<evidence type="ECO:0000256" key="8">
    <source>
        <dbReference type="SAM" id="Phobius"/>
    </source>
</evidence>
<comment type="subcellular location">
    <subcellularLocation>
        <location evidence="1">Cell membrane</location>
        <topology evidence="1">Multi-pass membrane protein</topology>
    </subcellularLocation>
</comment>
<dbReference type="SUPFAM" id="SSF103473">
    <property type="entry name" value="MFS general substrate transporter"/>
    <property type="match status" value="1"/>
</dbReference>
<feature type="transmembrane region" description="Helical" evidence="8">
    <location>
        <begin position="155"/>
        <end position="176"/>
    </location>
</feature>
<keyword evidence="3" id="KW-1003">Cell membrane</keyword>
<keyword evidence="4 8" id="KW-0812">Transmembrane</keyword>
<dbReference type="GO" id="GO:0005886">
    <property type="term" value="C:plasma membrane"/>
    <property type="evidence" value="ECO:0007669"/>
    <property type="project" value="UniProtKB-SubCell"/>
</dbReference>
<dbReference type="KEGG" id="pfla:Pflav_080390"/>
<dbReference type="CDD" id="cd17321">
    <property type="entry name" value="MFS_MMR_MDR_like"/>
    <property type="match status" value="1"/>
</dbReference>
<evidence type="ECO:0000313" key="10">
    <source>
        <dbReference type="EMBL" id="BCB81629.1"/>
    </source>
</evidence>
<feature type="transmembrane region" description="Helical" evidence="8">
    <location>
        <begin position="68"/>
        <end position="92"/>
    </location>
</feature>
<sequence>MKLLVTCAAQFLVVLDVSIVNVALPAMRDDLGFGPSGLEWVVNAYALAFAGFLLLGGRVADLFGRRRALIAGLALFAGASLAGGLATAPWALVAARSVQGLGGALLMPATLAILTATYAEGPARARAVAIWSAVGAAGGAAGSVFGGLLTDLLSWRWTLLINVPIGAAVIVAALLVLDPGRDGGGRRLDVLGAVTATAGLTSLAYGVTQTREHGWGSVPTLVPVAAGVLLLVVFVAVQRWVAREPLMPLRLFRSRSVSGANVVILLTGGAGFAMWYFVSLYLQNVRGYGALEAGLAFLPHTLAIIAAARAAPRVMARLGIRSTVVLGSLVAAAGFFWQSRLTVDSGLVTGILLPGMVMTAGIGLTFTPLAAAATTGAARGDSGLVSGLLNSSRQIGGSVGLAALATIAAAHTQDLGTSGADVTAGYGRAFLIGSILLLVAAAATVLLPPPPRTPPKAPAPGRASWIIGGLRRAQTATGGTGRKATYNTGMRPSARHPRTPPGPRLAPPRSRRPALAETARAGAA</sequence>
<dbReference type="NCBIfam" id="TIGR00711">
    <property type="entry name" value="efflux_EmrB"/>
    <property type="match status" value="1"/>
</dbReference>
<keyword evidence="6 8" id="KW-0472">Membrane</keyword>
<evidence type="ECO:0000256" key="5">
    <source>
        <dbReference type="ARBA" id="ARBA00022989"/>
    </source>
</evidence>
<reference evidence="10 11" key="1">
    <citation type="submission" date="2020-03" db="EMBL/GenBank/DDBJ databases">
        <title>Whole genome shotgun sequence of Phytohabitans flavus NBRC 107702.</title>
        <authorList>
            <person name="Komaki H."/>
            <person name="Tamura T."/>
        </authorList>
    </citation>
    <scope>NUCLEOTIDE SEQUENCE [LARGE SCALE GENOMIC DNA]</scope>
    <source>
        <strain evidence="10 11">NBRC 107702</strain>
    </source>
</reference>
<dbReference type="PROSITE" id="PS50850">
    <property type="entry name" value="MFS"/>
    <property type="match status" value="1"/>
</dbReference>
<feature type="transmembrane region" description="Helical" evidence="8">
    <location>
        <begin position="288"/>
        <end position="308"/>
    </location>
</feature>
<dbReference type="PANTHER" id="PTHR42718">
    <property type="entry name" value="MAJOR FACILITATOR SUPERFAMILY MULTIDRUG TRANSPORTER MFSC"/>
    <property type="match status" value="1"/>
</dbReference>
<accession>A0A6F8Y6H3</accession>
<dbReference type="Pfam" id="PF07690">
    <property type="entry name" value="MFS_1"/>
    <property type="match status" value="1"/>
</dbReference>
<feature type="transmembrane region" description="Helical" evidence="8">
    <location>
        <begin position="38"/>
        <end position="56"/>
    </location>
</feature>
<evidence type="ECO:0000256" key="4">
    <source>
        <dbReference type="ARBA" id="ARBA00022692"/>
    </source>
</evidence>
<dbReference type="InterPro" id="IPR004638">
    <property type="entry name" value="EmrB-like"/>
</dbReference>
<dbReference type="Proteomes" id="UP000502508">
    <property type="component" value="Chromosome"/>
</dbReference>
<proteinExistence type="predicted"/>
<dbReference type="AlphaFoldDB" id="A0A6F8Y6H3"/>
<dbReference type="Gene3D" id="1.20.1720.10">
    <property type="entry name" value="Multidrug resistance protein D"/>
    <property type="match status" value="1"/>
</dbReference>
<feature type="transmembrane region" description="Helical" evidence="8">
    <location>
        <begin position="98"/>
        <end position="116"/>
    </location>
</feature>
<dbReference type="RefSeq" id="WP_232072375.1">
    <property type="nucleotide sequence ID" value="NZ_AP022870.1"/>
</dbReference>
<keyword evidence="11" id="KW-1185">Reference proteome</keyword>
<feature type="region of interest" description="Disordered" evidence="7">
    <location>
        <begin position="474"/>
        <end position="524"/>
    </location>
</feature>
<evidence type="ECO:0000256" key="2">
    <source>
        <dbReference type="ARBA" id="ARBA00022448"/>
    </source>
</evidence>
<feature type="transmembrane region" description="Helical" evidence="8">
    <location>
        <begin position="128"/>
        <end position="149"/>
    </location>
</feature>
<dbReference type="InterPro" id="IPR011701">
    <property type="entry name" value="MFS"/>
</dbReference>
<keyword evidence="2" id="KW-0813">Transport</keyword>
<feature type="transmembrane region" description="Helical" evidence="8">
    <location>
        <begin position="220"/>
        <end position="241"/>
    </location>
</feature>
<dbReference type="InterPro" id="IPR036259">
    <property type="entry name" value="MFS_trans_sf"/>
</dbReference>
<keyword evidence="5 8" id="KW-1133">Transmembrane helix</keyword>
<feature type="transmembrane region" description="Helical" evidence="8">
    <location>
        <begin position="425"/>
        <end position="447"/>
    </location>
</feature>
<dbReference type="Gene3D" id="1.20.1250.20">
    <property type="entry name" value="MFS general substrate transporter like domains"/>
    <property type="match status" value="1"/>
</dbReference>
<gene>
    <name evidence="10" type="ORF">Pflav_080390</name>
</gene>
<feature type="transmembrane region" description="Helical" evidence="8">
    <location>
        <begin position="351"/>
        <end position="374"/>
    </location>
</feature>
<name>A0A6F8Y6H3_9ACTN</name>
<evidence type="ECO:0000256" key="3">
    <source>
        <dbReference type="ARBA" id="ARBA00022475"/>
    </source>
</evidence>
<evidence type="ECO:0000256" key="7">
    <source>
        <dbReference type="SAM" id="MobiDB-lite"/>
    </source>
</evidence>
<evidence type="ECO:0000256" key="6">
    <source>
        <dbReference type="ARBA" id="ARBA00023136"/>
    </source>
</evidence>
<protein>
    <submittedName>
        <fullName evidence="10">MFS transporter</fullName>
    </submittedName>
</protein>
<feature type="transmembrane region" description="Helical" evidence="8">
    <location>
        <begin position="188"/>
        <end position="208"/>
    </location>
</feature>
<feature type="transmembrane region" description="Helical" evidence="8">
    <location>
        <begin position="320"/>
        <end position="339"/>
    </location>
</feature>
<evidence type="ECO:0000313" key="11">
    <source>
        <dbReference type="Proteomes" id="UP000502508"/>
    </source>
</evidence>
<reference evidence="10 11" key="2">
    <citation type="submission" date="2020-03" db="EMBL/GenBank/DDBJ databases">
        <authorList>
            <person name="Ichikawa N."/>
            <person name="Kimura A."/>
            <person name="Kitahashi Y."/>
            <person name="Uohara A."/>
        </authorList>
    </citation>
    <scope>NUCLEOTIDE SEQUENCE [LARGE SCALE GENOMIC DNA]</scope>
    <source>
        <strain evidence="10 11">NBRC 107702</strain>
    </source>
</reference>
<dbReference type="GO" id="GO:0022857">
    <property type="term" value="F:transmembrane transporter activity"/>
    <property type="evidence" value="ECO:0007669"/>
    <property type="project" value="InterPro"/>
</dbReference>
<dbReference type="PROSITE" id="PS00216">
    <property type="entry name" value="SUGAR_TRANSPORT_1"/>
    <property type="match status" value="1"/>
</dbReference>
<evidence type="ECO:0000256" key="1">
    <source>
        <dbReference type="ARBA" id="ARBA00004651"/>
    </source>
</evidence>
<evidence type="ECO:0000259" key="9">
    <source>
        <dbReference type="PROSITE" id="PS50850"/>
    </source>
</evidence>
<dbReference type="InterPro" id="IPR020846">
    <property type="entry name" value="MFS_dom"/>
</dbReference>
<dbReference type="EMBL" id="AP022870">
    <property type="protein sequence ID" value="BCB81629.1"/>
    <property type="molecule type" value="Genomic_DNA"/>
</dbReference>
<organism evidence="10 11">
    <name type="scientific">Phytohabitans flavus</name>
    <dbReference type="NCBI Taxonomy" id="1076124"/>
    <lineage>
        <taxon>Bacteria</taxon>
        <taxon>Bacillati</taxon>
        <taxon>Actinomycetota</taxon>
        <taxon>Actinomycetes</taxon>
        <taxon>Micromonosporales</taxon>
        <taxon>Micromonosporaceae</taxon>
    </lineage>
</organism>
<feature type="transmembrane region" description="Helical" evidence="8">
    <location>
        <begin position="262"/>
        <end position="282"/>
    </location>
</feature>
<feature type="domain" description="Major facilitator superfamily (MFS) profile" evidence="9">
    <location>
        <begin position="2"/>
        <end position="452"/>
    </location>
</feature>
<dbReference type="PANTHER" id="PTHR42718:SF46">
    <property type="entry name" value="BLR6921 PROTEIN"/>
    <property type="match status" value="1"/>
</dbReference>
<dbReference type="InterPro" id="IPR005829">
    <property type="entry name" value="Sugar_transporter_CS"/>
</dbReference>